<feature type="region of interest" description="Disordered" evidence="1">
    <location>
        <begin position="1"/>
        <end position="27"/>
    </location>
</feature>
<organism evidence="2 3">
    <name type="scientific">Fusarium venenatum</name>
    <dbReference type="NCBI Taxonomy" id="56646"/>
    <lineage>
        <taxon>Eukaryota</taxon>
        <taxon>Fungi</taxon>
        <taxon>Dikarya</taxon>
        <taxon>Ascomycota</taxon>
        <taxon>Pezizomycotina</taxon>
        <taxon>Sordariomycetes</taxon>
        <taxon>Hypocreomycetidae</taxon>
        <taxon>Hypocreales</taxon>
        <taxon>Nectriaceae</taxon>
        <taxon>Fusarium</taxon>
    </lineage>
</organism>
<evidence type="ECO:0000313" key="3">
    <source>
        <dbReference type="Proteomes" id="UP000245910"/>
    </source>
</evidence>
<feature type="region of interest" description="Disordered" evidence="1">
    <location>
        <begin position="43"/>
        <end position="63"/>
    </location>
</feature>
<sequence length="63" mass="7337">MSVSFVWRSEARQGQDKETRGTRKMPSRLERRGRWLKLLAKRESKEAEKGRGMQVFGGTQAQK</sequence>
<accession>A0A2L2T5U0</accession>
<dbReference type="EMBL" id="LN649229">
    <property type="protein sequence ID" value="CEI65218.1"/>
    <property type="molecule type" value="Genomic_DNA"/>
</dbReference>
<evidence type="ECO:0000313" key="2">
    <source>
        <dbReference type="EMBL" id="CEI65218.1"/>
    </source>
</evidence>
<proteinExistence type="predicted"/>
<keyword evidence="3" id="KW-1185">Reference proteome</keyword>
<protein>
    <submittedName>
        <fullName evidence="2">Uncharacterized protein</fullName>
    </submittedName>
</protein>
<dbReference type="Proteomes" id="UP000245910">
    <property type="component" value="Chromosome I"/>
</dbReference>
<dbReference type="AlphaFoldDB" id="A0A2L2T5U0"/>
<feature type="compositionally biased region" description="Basic and acidic residues" evidence="1">
    <location>
        <begin position="9"/>
        <end position="27"/>
    </location>
</feature>
<evidence type="ECO:0000256" key="1">
    <source>
        <dbReference type="SAM" id="MobiDB-lite"/>
    </source>
</evidence>
<name>A0A2L2T5U0_9HYPO</name>
<reference evidence="3" key="1">
    <citation type="submission" date="2014-10" db="EMBL/GenBank/DDBJ databases">
        <authorList>
            <person name="King R."/>
        </authorList>
    </citation>
    <scope>NUCLEOTIDE SEQUENCE [LARGE SCALE GENOMIC DNA]</scope>
    <source>
        <strain evidence="3">A3/5</strain>
    </source>
</reference>